<feature type="domain" description="CBM21" evidence="15">
    <location>
        <begin position="142"/>
        <end position="250"/>
    </location>
</feature>
<dbReference type="GeneTree" id="ENSGT00940000157682"/>
<evidence type="ECO:0000313" key="17">
    <source>
        <dbReference type="Proteomes" id="UP000005447"/>
    </source>
</evidence>
<evidence type="ECO:0000256" key="9">
    <source>
        <dbReference type="ARBA" id="ARBA00063069"/>
    </source>
</evidence>
<dbReference type="GO" id="GO:0008157">
    <property type="term" value="F:protein phosphatase 1 binding"/>
    <property type="evidence" value="ECO:0007669"/>
    <property type="project" value="TreeGrafter"/>
</dbReference>
<evidence type="ECO:0000256" key="14">
    <source>
        <dbReference type="SAM" id="Phobius"/>
    </source>
</evidence>
<dbReference type="GO" id="GO:0000164">
    <property type="term" value="C:protein phosphatase type 1 complex"/>
    <property type="evidence" value="ECO:0007669"/>
    <property type="project" value="TreeGrafter"/>
</dbReference>
<evidence type="ECO:0000256" key="1">
    <source>
        <dbReference type="ARBA" id="ARBA00004167"/>
    </source>
</evidence>
<evidence type="ECO:0000256" key="2">
    <source>
        <dbReference type="ARBA" id="ARBA00022553"/>
    </source>
</evidence>
<dbReference type="EMBL" id="AAKN02017122">
    <property type="status" value="NOT_ANNOTATED_CDS"/>
    <property type="molecule type" value="Genomic_DNA"/>
</dbReference>
<dbReference type="GO" id="GO:0005977">
    <property type="term" value="P:glycogen metabolic process"/>
    <property type="evidence" value="ECO:0007669"/>
    <property type="project" value="UniProtKB-KW"/>
</dbReference>
<feature type="compositionally biased region" description="Basic and acidic residues" evidence="13">
    <location>
        <begin position="470"/>
        <end position="482"/>
    </location>
</feature>
<feature type="region of interest" description="Disordered" evidence="13">
    <location>
        <begin position="309"/>
        <end position="335"/>
    </location>
</feature>
<feature type="region of interest" description="Disordered" evidence="13">
    <location>
        <begin position="349"/>
        <end position="482"/>
    </location>
</feature>
<feature type="region of interest" description="Disordered" evidence="13">
    <location>
        <begin position="600"/>
        <end position="620"/>
    </location>
</feature>
<dbReference type="CDD" id="cd22255">
    <property type="entry name" value="PBD_PPP1R3A"/>
    <property type="match status" value="1"/>
</dbReference>
<dbReference type="OMA" id="DCWELPS"/>
<evidence type="ECO:0000256" key="7">
    <source>
        <dbReference type="ARBA" id="ARBA00023277"/>
    </source>
</evidence>
<reference evidence="16" key="2">
    <citation type="submission" date="2025-08" db="UniProtKB">
        <authorList>
            <consortium name="Ensembl"/>
        </authorList>
    </citation>
    <scope>IDENTIFICATION</scope>
    <source>
        <strain evidence="16">2N</strain>
    </source>
</reference>
<dbReference type="Pfam" id="PF03370">
    <property type="entry name" value="CBM_21"/>
    <property type="match status" value="1"/>
</dbReference>
<dbReference type="HOGENOM" id="CLU_009399_0_0_1"/>
<evidence type="ECO:0000256" key="8">
    <source>
        <dbReference type="ARBA" id="ARBA00058944"/>
    </source>
</evidence>
<feature type="region of interest" description="Disordered" evidence="13">
    <location>
        <begin position="39"/>
        <end position="77"/>
    </location>
</feature>
<comment type="subcellular location">
    <subcellularLocation>
        <location evidence="1">Membrane</location>
        <topology evidence="1">Single-pass membrane protein</topology>
    </subcellularLocation>
</comment>
<dbReference type="GO" id="GO:2001069">
    <property type="term" value="F:glycogen binding"/>
    <property type="evidence" value="ECO:0007669"/>
    <property type="project" value="TreeGrafter"/>
</dbReference>
<feature type="compositionally biased region" description="Basic and acidic residues" evidence="13">
    <location>
        <begin position="371"/>
        <end position="383"/>
    </location>
</feature>
<evidence type="ECO:0000256" key="11">
    <source>
        <dbReference type="ARBA" id="ARBA00075720"/>
    </source>
</evidence>
<dbReference type="InterPro" id="IPR005036">
    <property type="entry name" value="CBM21_dom"/>
</dbReference>
<evidence type="ECO:0000256" key="5">
    <source>
        <dbReference type="ARBA" id="ARBA00022989"/>
    </source>
</evidence>
<dbReference type="InterPro" id="IPR050782">
    <property type="entry name" value="PP1_regulatory_subunit_3"/>
</dbReference>
<dbReference type="VEuPathDB" id="HostDB:ENSCPOG00000012124"/>
<dbReference type="PANTHER" id="PTHR12307:SF2">
    <property type="entry name" value="PROTEIN PHOSPHATASE 1 REGULATORY SUBUNIT 3A"/>
    <property type="match status" value="1"/>
</dbReference>
<evidence type="ECO:0000256" key="13">
    <source>
        <dbReference type="SAM" id="MobiDB-lite"/>
    </source>
</evidence>
<reference evidence="17" key="1">
    <citation type="journal article" date="2011" name="Nature">
        <title>A high-resolution map of human evolutionary constraint using 29 mammals.</title>
        <authorList>
            <person name="Lindblad-Toh K."/>
            <person name="Garber M."/>
            <person name="Zuk O."/>
            <person name="Lin M.F."/>
            <person name="Parker B.J."/>
            <person name="Washietl S."/>
            <person name="Kheradpour P."/>
            <person name="Ernst J."/>
            <person name="Jordan G."/>
            <person name="Mauceli E."/>
            <person name="Ward L.D."/>
            <person name="Lowe C.B."/>
            <person name="Holloway A.K."/>
            <person name="Clamp M."/>
            <person name="Gnerre S."/>
            <person name="Alfoldi J."/>
            <person name="Beal K."/>
            <person name="Chang J."/>
            <person name="Clawson H."/>
            <person name="Cuff J."/>
            <person name="Di Palma F."/>
            <person name="Fitzgerald S."/>
            <person name="Flicek P."/>
            <person name="Guttman M."/>
            <person name="Hubisz M.J."/>
            <person name="Jaffe D.B."/>
            <person name="Jungreis I."/>
            <person name="Kent W.J."/>
            <person name="Kostka D."/>
            <person name="Lara M."/>
            <person name="Martins A.L."/>
            <person name="Massingham T."/>
            <person name="Moltke I."/>
            <person name="Raney B.J."/>
            <person name="Rasmussen M.D."/>
            <person name="Robinson J."/>
            <person name="Stark A."/>
            <person name="Vilella A.J."/>
            <person name="Wen J."/>
            <person name="Xie X."/>
            <person name="Zody M.C."/>
            <person name="Baldwin J."/>
            <person name="Bloom T."/>
            <person name="Chin C.W."/>
            <person name="Heiman D."/>
            <person name="Nicol R."/>
            <person name="Nusbaum C."/>
            <person name="Young S."/>
            <person name="Wilkinson J."/>
            <person name="Worley K.C."/>
            <person name="Kovar C.L."/>
            <person name="Muzny D.M."/>
            <person name="Gibbs R.A."/>
            <person name="Cree A."/>
            <person name="Dihn H.H."/>
            <person name="Fowler G."/>
            <person name="Jhangiani S."/>
            <person name="Joshi V."/>
            <person name="Lee S."/>
            <person name="Lewis L.R."/>
            <person name="Nazareth L.V."/>
            <person name="Okwuonu G."/>
            <person name="Santibanez J."/>
            <person name="Warren W.C."/>
            <person name="Mardis E.R."/>
            <person name="Weinstock G.M."/>
            <person name="Wilson R.K."/>
            <person name="Delehaunty K."/>
            <person name="Dooling D."/>
            <person name="Fronik C."/>
            <person name="Fulton L."/>
            <person name="Fulton B."/>
            <person name="Graves T."/>
            <person name="Minx P."/>
            <person name="Sodergren E."/>
            <person name="Birney E."/>
            <person name="Margulies E.H."/>
            <person name="Herrero J."/>
            <person name="Green E.D."/>
            <person name="Haussler D."/>
            <person name="Siepel A."/>
            <person name="Goldman N."/>
            <person name="Pollard K.S."/>
            <person name="Pedersen J.S."/>
            <person name="Lander E.S."/>
            <person name="Kellis M."/>
        </authorList>
    </citation>
    <scope>NUCLEOTIDE SEQUENCE [LARGE SCALE GENOMIC DNA]</scope>
    <source>
        <strain evidence="17">2N</strain>
    </source>
</reference>
<reference evidence="16" key="3">
    <citation type="submission" date="2025-09" db="UniProtKB">
        <authorList>
            <consortium name="Ensembl"/>
        </authorList>
    </citation>
    <scope>IDENTIFICATION</scope>
    <source>
        <strain evidence="16">2N</strain>
    </source>
</reference>
<keyword evidence="6 14" id="KW-0472">Membrane</keyword>
<dbReference type="Ensembl" id="ENSCPOT00000012240.3">
    <property type="protein sequence ID" value="ENSCPOP00000014797.2"/>
    <property type="gene ID" value="ENSCPOG00000012124.4"/>
</dbReference>
<evidence type="ECO:0000256" key="3">
    <source>
        <dbReference type="ARBA" id="ARBA00022600"/>
    </source>
</evidence>
<keyword evidence="4 14" id="KW-0812">Transmembrane</keyword>
<feature type="compositionally biased region" description="Basic and acidic residues" evidence="13">
    <location>
        <begin position="325"/>
        <end position="335"/>
    </location>
</feature>
<proteinExistence type="predicted"/>
<feature type="compositionally biased region" description="Polar residues" evidence="13">
    <location>
        <begin position="562"/>
        <end position="571"/>
    </location>
</feature>
<comment type="subunit">
    <text evidence="9">Interacts with PPP1CC catalytic subunit of PP1, and associates with glycogen.</text>
</comment>
<evidence type="ECO:0000256" key="12">
    <source>
        <dbReference type="ARBA" id="ARBA00076542"/>
    </source>
</evidence>
<keyword evidence="2" id="KW-0597">Phosphoprotein</keyword>
<dbReference type="PANTHER" id="PTHR12307">
    <property type="entry name" value="PROTEIN PHOSPHATASE 1 REGULATORY SUBUNIT"/>
    <property type="match status" value="1"/>
</dbReference>
<feature type="compositionally biased region" description="Low complexity" evidence="13">
    <location>
        <begin position="387"/>
        <end position="399"/>
    </location>
</feature>
<feature type="compositionally biased region" description="Basic and acidic residues" evidence="13">
    <location>
        <begin position="406"/>
        <end position="421"/>
    </location>
</feature>
<evidence type="ECO:0000313" key="16">
    <source>
        <dbReference type="Ensembl" id="ENSCPOP00000014797.2"/>
    </source>
</evidence>
<keyword evidence="7" id="KW-0119">Carbohydrate metabolism</keyword>
<evidence type="ECO:0000256" key="4">
    <source>
        <dbReference type="ARBA" id="ARBA00022692"/>
    </source>
</evidence>
<dbReference type="AlphaFoldDB" id="H0VVS1"/>
<evidence type="ECO:0000259" key="15">
    <source>
        <dbReference type="PROSITE" id="PS51159"/>
    </source>
</evidence>
<feature type="compositionally biased region" description="Basic and acidic residues" evidence="13">
    <location>
        <begin position="508"/>
        <end position="524"/>
    </location>
</feature>
<dbReference type="eggNOG" id="KOG3986">
    <property type="taxonomic scope" value="Eukaryota"/>
</dbReference>
<dbReference type="EMBL" id="AAKN02017121">
    <property type="status" value="NOT_ANNOTATED_CDS"/>
    <property type="molecule type" value="Genomic_DNA"/>
</dbReference>
<dbReference type="PROSITE" id="PS51159">
    <property type="entry name" value="CBM21"/>
    <property type="match status" value="1"/>
</dbReference>
<dbReference type="InParanoid" id="H0VVS1"/>
<feature type="transmembrane region" description="Helical" evidence="14">
    <location>
        <begin position="1063"/>
        <end position="1096"/>
    </location>
</feature>
<evidence type="ECO:0000256" key="6">
    <source>
        <dbReference type="ARBA" id="ARBA00023136"/>
    </source>
</evidence>
<feature type="region of interest" description="Disordered" evidence="13">
    <location>
        <begin position="259"/>
        <end position="296"/>
    </location>
</feature>
<sequence>MSAPTSCTILSYLISQSPMEPAEVPSPFSKENFLEIPNLSDSPCEDEEVKSNFKPGFSPQPSRRCSESSEDMYLDTPTSGTRRVSFADNFGFNLVSIKEFDSWELPSVSTDFELRKDIFHTEEYILSPLFDLPSSKEDLMQQLHVRKAILESTEYPPGSTSMKGIIRVLNVSFEKLVYVRMSLDDWQTYYDILAEYVPNSCDGETDQFSFKITLVPPYQKDGSKVEFCIRYETSVGTFWSNNNGTNYILLCQKKQQEPEPEKPQEEVSGRQKKGCLKVKSSKEESSTSEENNFEESKFKDTDIPTIVCSHEDKKDVEAGNQNVKDINREHDEHDEKELELMINQHLIRTRSTASRDEKETLSSDPVNFPNKAERLEKKTHGELCTDLLESPLSPSSLEESSLKGGSYDDEKYSSRNEHSHQLSDTSSDESVQVHIDSKEVLDDNANPAHMSVRVKISCSSPDQQIEGDLNESHEGGDKKSEIKDWECLRKDFHASSCAYAEQPSKNGSLKEDYSKIKDEKEQRGHLSVNKKQSKNFHSSLYDQERKLGHSEISVEGTETRKTGSTALSSKDASVPGQAITVGMFPSSWTNLNWEETTLMAPESGHSTGKGTVSEGVTREVSSSKNRNILRDDYLFQTEGEKSDWINPEDWSKKSQHRQNWNILQSQGEIKGNTTNKTEQIREQAACKDMWEKGETTSLNVTPTRELFTCQETECDELYSPADHGVTEKAQAGAAYIIKTTSESTPESMSAREKAIIAKLPQETARSDRLIEVKETAFDPHEGRNDDSHYTFCQRDAAVVIYDNEFERESHSNICNVRTDKTEKEESMHMYTPGETHDREKQGAGNITSVEGSSQVITSSQKGSSNLDLHLEVLSTNKRIFSENSNLGHVQTLSKKTDLETVVHSAFNSGTNRASQNGSSISNHHLKTSVASYEQAVENTIVTTNLQSTSTESEDNYNPRDHLGSKLKESFTGSGNSSGCMGHVFQTEESSVEKSVEPMILTSEPLENTKGARNEKQELFSSGLSQYSSGDRRSESSTSVGFPVQESEIQSSESLFSKYANSRIPYFLLFLIFLVTVYQYDLMIGLAFYLFSLYWLYWEEGRQKESVKKK</sequence>
<keyword evidence="5 14" id="KW-1133">Transmembrane helix</keyword>
<dbReference type="Proteomes" id="UP000005447">
    <property type="component" value="Unassembled WGS sequence"/>
</dbReference>
<accession>H0VVS1</accession>
<dbReference type="FunCoup" id="H0VVS1">
    <property type="interactions" value="38"/>
</dbReference>
<dbReference type="Bgee" id="ENSCPOG00000012124">
    <property type="expression patterns" value="Expressed in heart left ventricle and 1 other cell type or tissue"/>
</dbReference>
<dbReference type="STRING" id="10141.ENSCPOP00000014797"/>
<evidence type="ECO:0000256" key="10">
    <source>
        <dbReference type="ARBA" id="ARBA00070078"/>
    </source>
</evidence>
<dbReference type="FunFam" id="2.60.40.2440:FF:000004">
    <property type="entry name" value="protein phosphatase 1 regulatory subunit 3A"/>
    <property type="match status" value="1"/>
</dbReference>
<name>H0VVS1_CAVPO</name>
<protein>
    <recommendedName>
        <fullName evidence="10">Protein phosphatase 1 regulatory subunit 3A</fullName>
    </recommendedName>
    <alternativeName>
        <fullName evidence="11">Protein phosphatase 1 glycogen-associated regulatory subunit</fullName>
    </alternativeName>
    <alternativeName>
        <fullName evidence="12">Protein phosphatase type-1 glycogen targeting subunit</fullName>
    </alternativeName>
</protein>
<comment type="function">
    <text evidence="8">Seems to act as a glycogen-targeting subunit for PP1. PP1 is essential for cell division, and participates in the regulation of glycogen metabolism, muscle contractility and protein synthesis. Plays an important role in glycogen synthesis but is not essential for insulin activation of glycogen synthase.</text>
</comment>
<keyword evidence="3" id="KW-0321">Glycogen metabolism</keyword>
<dbReference type="InterPro" id="IPR038175">
    <property type="entry name" value="CBM21_dom_sf"/>
</dbReference>
<dbReference type="Gene3D" id="2.60.40.2440">
    <property type="entry name" value="Carbohydrate binding type-21 domain"/>
    <property type="match status" value="1"/>
</dbReference>
<feature type="region of interest" description="Disordered" evidence="13">
    <location>
        <begin position="499"/>
        <end position="571"/>
    </location>
</feature>
<keyword evidence="17" id="KW-1185">Reference proteome</keyword>
<dbReference type="GO" id="GO:0016020">
    <property type="term" value="C:membrane"/>
    <property type="evidence" value="ECO:0007669"/>
    <property type="project" value="UniProtKB-SubCell"/>
</dbReference>
<gene>
    <name evidence="16" type="primary">PPP1R3A</name>
</gene>
<organism evidence="16 17">
    <name type="scientific">Cavia porcellus</name>
    <name type="common">Guinea pig</name>
    <dbReference type="NCBI Taxonomy" id="10141"/>
    <lineage>
        <taxon>Eukaryota</taxon>
        <taxon>Metazoa</taxon>
        <taxon>Chordata</taxon>
        <taxon>Craniata</taxon>
        <taxon>Vertebrata</taxon>
        <taxon>Euteleostomi</taxon>
        <taxon>Mammalia</taxon>
        <taxon>Eutheria</taxon>
        <taxon>Euarchontoglires</taxon>
        <taxon>Glires</taxon>
        <taxon>Rodentia</taxon>
        <taxon>Hystricomorpha</taxon>
        <taxon>Caviidae</taxon>
        <taxon>Cavia</taxon>
    </lineage>
</organism>
<dbReference type="GO" id="GO:0005979">
    <property type="term" value="P:regulation of glycogen biosynthetic process"/>
    <property type="evidence" value="ECO:0007669"/>
    <property type="project" value="TreeGrafter"/>
</dbReference>
<feature type="compositionally biased region" description="Basic and acidic residues" evidence="13">
    <location>
        <begin position="259"/>
        <end position="269"/>
    </location>
</feature>